<evidence type="ECO:0008006" key="4">
    <source>
        <dbReference type="Google" id="ProtNLM"/>
    </source>
</evidence>
<feature type="region of interest" description="Disordered" evidence="1">
    <location>
        <begin position="112"/>
        <end position="136"/>
    </location>
</feature>
<organism evidence="2 3">
    <name type="scientific">Robiginitalea aurantiaca</name>
    <dbReference type="NCBI Taxonomy" id="3056915"/>
    <lineage>
        <taxon>Bacteria</taxon>
        <taxon>Pseudomonadati</taxon>
        <taxon>Bacteroidota</taxon>
        <taxon>Flavobacteriia</taxon>
        <taxon>Flavobacteriales</taxon>
        <taxon>Flavobacteriaceae</taxon>
        <taxon>Robiginitalea</taxon>
    </lineage>
</organism>
<accession>A0ABT7WIV5</accession>
<proteinExistence type="predicted"/>
<dbReference type="EMBL" id="JAUDUY010000041">
    <property type="protein sequence ID" value="MDM9632850.1"/>
    <property type="molecule type" value="Genomic_DNA"/>
</dbReference>
<protein>
    <recommendedName>
        <fullName evidence="4">DUF5018 domain-containing protein</fullName>
    </recommendedName>
</protein>
<feature type="non-terminal residue" evidence="2">
    <location>
        <position position="1"/>
    </location>
</feature>
<evidence type="ECO:0000313" key="2">
    <source>
        <dbReference type="EMBL" id="MDM9632850.1"/>
    </source>
</evidence>
<dbReference type="RefSeq" id="WP_434967939.1">
    <property type="nucleotide sequence ID" value="NZ_JAUDUY010000041.1"/>
</dbReference>
<dbReference type="Gene3D" id="2.60.40.2340">
    <property type="match status" value="1"/>
</dbReference>
<keyword evidence="3" id="KW-1185">Reference proteome</keyword>
<name>A0ABT7WIV5_9FLAO</name>
<gene>
    <name evidence="2" type="ORF">QU605_15350</name>
</gene>
<evidence type="ECO:0000313" key="3">
    <source>
        <dbReference type="Proteomes" id="UP001174839"/>
    </source>
</evidence>
<evidence type="ECO:0000256" key="1">
    <source>
        <dbReference type="SAM" id="MobiDB-lite"/>
    </source>
</evidence>
<comment type="caution">
    <text evidence="2">The sequence shown here is derived from an EMBL/GenBank/DDBJ whole genome shotgun (WGS) entry which is preliminary data.</text>
</comment>
<feature type="non-terminal residue" evidence="2">
    <location>
        <position position="136"/>
    </location>
</feature>
<reference evidence="2" key="1">
    <citation type="submission" date="2023-06" db="EMBL/GenBank/DDBJ databases">
        <title>Robiginitalea aurantiacus sp. nov. and Algoriphagus sediminis sp. nov., isolated from coastal sediment.</title>
        <authorList>
            <person name="Zhou Z.Y."/>
            <person name="An J."/>
            <person name="Jia Y.W."/>
            <person name="Du Z.J."/>
        </authorList>
    </citation>
    <scope>NUCLEOTIDE SEQUENCE</scope>
    <source>
        <strain evidence="2">M39</strain>
    </source>
</reference>
<sequence>DLATLSPVITLSDGAQVSPASEIPTDFSAGPVNYLVTAEDGATTQSWTVSVTRPPFEAFVNFQDNIVTPPSPYLPDFGLAFGNAANEVTYGATTYTYGWKLAADDTPFDASNLAPGNDSGVGRNRLTDYSAATNQE</sequence>
<dbReference type="Proteomes" id="UP001174839">
    <property type="component" value="Unassembled WGS sequence"/>
</dbReference>